<dbReference type="OrthoDB" id="346296at2759"/>
<feature type="compositionally biased region" description="Polar residues" evidence="2">
    <location>
        <begin position="945"/>
        <end position="958"/>
    </location>
</feature>
<sequence length="1379" mass="149130">MVILHILRFRPIWKGSPMRSSHEFGSKHQHYKKGASAPVPHLSAKALVASESPEAPRSSGSAKPLSGHSGSTGGLHPPLEGRRCRSRVSGSSVSNEHQRSSTSSSLISSSPKVGPALGDPVRSSLRDGIISGHALASASSDRNLLMLGAAGEAKGSPIVSVGRKIGNRSHQTRDDLATKALDASTLSGMFSMLGACAALPGAAARRADAQKNVDDDTSGNTRNAGEADSPKAKHKQSKKLSAAVAAAVSMKDPSEFRPLRRGSQGSSHLGEQFEGGSFSPPACLSRSRGSESSEKTDSAAFRSKIGSPASIRADHTPSPERRDPSPRPEHMRARRTVSLGVTEPPARHKVAALQGDDGADQHGEPSSKTHEEILEDSAGTLRKREDSGVTLRAARLPEERYTCEAECKAVLEAENLTSPLRKNDEGSKGKVDAPETCRSRENVNPRRSPRSRSSSAEPPFSKVPSSQGNTRSHKPHQPNETHETRKSSDAEQRHGQDRISRTSHHGDTEAEAPPRAMGQQSQILTEQLTLQDRSTKDRRIESCRSSSKEELRTDDQQRSKQHLQSGVQQECTKTQDEQTASAAALLAAAAGVVDASLQQQQQMIQRQREHHEDLQRAQQRRIDMLQEQLETLQKTREEQRESGEQQQRKLIETLQTKLEELQRRQEQREQDLQEAQRRLLQQELEVQLKQKLEELRCSSERQIVDTAGTCSVRNDLRGQRSHRHEPEFRTQRLSCEQRGKSCETVTNEGSLRLPAQRDNGWKRTSDAHPHTSSGNFTGSIASHSDQLLPRGKSDDNTLACHCGKLEHFGGFGGMHACSSNAQALEQHAFNASSRGVCVPDDGSSGSEETSSCASSSLMGSQCSLPLHSCVVEDATTTTSSSFISHSEKPGASPSMPSQRGSYLGTDGSFERQINALAGNRLAYQGAGLQGRESVLHRHTRLRPQPSESISASPQSMQASPGPPDSILSSCVVQRINSSAGSLWSPKASKSQATGIGDRAPRCAATNAAPSLADSVSNFNCGSMTPSAGRQEFLLQGERRYSSGGLRYPSDQEQLLRDNGAGLNRPQLSAHHPVSRAERAFALQQTPIDSARFLGGSRTGEKCQTLSDISRHQQGTLLARDSHLPAPPASARSLASTSSAVLPAQRSLLAHATKLPPYSRDHSKCSLASSDFLGVSSARSSTGRRHGDPRSSQNSDAKRSRHSKSGETQMPCSPGRPRSESGARTTRSLNTGHESLLYGPRRTVNPLLSKQQCSTASEYRSPRQRENLAFSTAGTDVPGCGHKESATRLDGSGAAAVSYRRTSTSATAPDADLSRYSSRHRQKMRHGTNREDRPDEKRGREEDKKSEISTGGNPHSAAPLSVGWSGFNGSFMSQVQKWIS</sequence>
<feature type="compositionally biased region" description="Basic and acidic residues" evidence="2">
    <location>
        <begin position="421"/>
        <end position="444"/>
    </location>
</feature>
<feature type="compositionally biased region" description="Basic and acidic residues" evidence="2">
    <location>
        <begin position="359"/>
        <end position="372"/>
    </location>
</feature>
<proteinExistence type="predicted"/>
<feature type="compositionally biased region" description="Basic and acidic residues" evidence="2">
    <location>
        <begin position="288"/>
        <end position="297"/>
    </location>
</feature>
<feature type="coiled-coil region" evidence="1">
    <location>
        <begin position="597"/>
        <end position="701"/>
    </location>
</feature>
<feature type="region of interest" description="Disordered" evidence="2">
    <location>
        <begin position="17"/>
        <end position="36"/>
    </location>
</feature>
<keyword evidence="4" id="KW-1185">Reference proteome</keyword>
<feature type="compositionally biased region" description="Polar residues" evidence="2">
    <location>
        <begin position="518"/>
        <end position="532"/>
    </location>
</feature>
<organism evidence="3 4">
    <name type="scientific">Eimeria necatrix</name>
    <dbReference type="NCBI Taxonomy" id="51315"/>
    <lineage>
        <taxon>Eukaryota</taxon>
        <taxon>Sar</taxon>
        <taxon>Alveolata</taxon>
        <taxon>Apicomplexa</taxon>
        <taxon>Conoidasida</taxon>
        <taxon>Coccidia</taxon>
        <taxon>Eucoccidiorida</taxon>
        <taxon>Eimeriorina</taxon>
        <taxon>Eimeriidae</taxon>
        <taxon>Eimeria</taxon>
    </lineage>
</organism>
<reference evidence="3" key="1">
    <citation type="submission" date="2013-10" db="EMBL/GenBank/DDBJ databases">
        <title>Genomic analysis of the causative agents of coccidiosis in chickens.</title>
        <authorList>
            <person name="Reid A.J."/>
            <person name="Blake D."/>
            <person name="Billington K."/>
            <person name="Browne H."/>
            <person name="Dunn M."/>
            <person name="Hung S."/>
            <person name="Kawahara F."/>
            <person name="Miranda-Saavedra D."/>
            <person name="Mourier T."/>
            <person name="Nagra H."/>
            <person name="Otto T.D."/>
            <person name="Rawlings N."/>
            <person name="Sanchez A."/>
            <person name="Sanders M."/>
            <person name="Subramaniam C."/>
            <person name="Tay Y."/>
            <person name="Dear P."/>
            <person name="Doerig C."/>
            <person name="Gruber A."/>
            <person name="Parkinson J."/>
            <person name="Shirley M."/>
            <person name="Wan K.L."/>
            <person name="Berriman M."/>
            <person name="Tomley F."/>
            <person name="Pain A."/>
        </authorList>
    </citation>
    <scope>NUCLEOTIDE SEQUENCE [LARGE SCALE GENOMIC DNA]</scope>
    <source>
        <strain evidence="3">Houghton</strain>
    </source>
</reference>
<feature type="compositionally biased region" description="Basic and acidic residues" evidence="2">
    <location>
        <begin position="1327"/>
        <end position="1346"/>
    </location>
</feature>
<evidence type="ECO:0000313" key="4">
    <source>
        <dbReference type="Proteomes" id="UP000030754"/>
    </source>
</evidence>
<dbReference type="Proteomes" id="UP000030754">
    <property type="component" value="Unassembled WGS sequence"/>
</dbReference>
<feature type="compositionally biased region" description="Basic and acidic residues" evidence="2">
    <location>
        <begin position="533"/>
        <end position="558"/>
    </location>
</feature>
<feature type="compositionally biased region" description="Basic and acidic residues" evidence="2">
    <location>
        <begin position="312"/>
        <end position="331"/>
    </location>
</feature>
<feature type="compositionally biased region" description="Basic residues" evidence="2">
    <location>
        <begin position="1316"/>
        <end position="1326"/>
    </location>
</feature>
<keyword evidence="1" id="KW-0175">Coiled coil</keyword>
<feature type="compositionally biased region" description="Low complexity" evidence="2">
    <location>
        <begin position="64"/>
        <end position="78"/>
    </location>
</feature>
<gene>
    <name evidence="3" type="ORF">ENH_00086020</name>
</gene>
<feature type="compositionally biased region" description="Polar residues" evidence="2">
    <location>
        <begin position="562"/>
        <end position="572"/>
    </location>
</feature>
<feature type="region of interest" description="Disordered" evidence="2">
    <location>
        <begin position="880"/>
        <end position="906"/>
    </location>
</feature>
<reference evidence="3" key="2">
    <citation type="submission" date="2013-10" db="EMBL/GenBank/DDBJ databases">
        <authorList>
            <person name="Aslett M."/>
        </authorList>
    </citation>
    <scope>NUCLEOTIDE SEQUENCE [LARGE SCALE GENOMIC DNA]</scope>
    <source>
        <strain evidence="3">Houghton</strain>
    </source>
</reference>
<feature type="compositionally biased region" description="Polar residues" evidence="2">
    <location>
        <begin position="770"/>
        <end position="785"/>
    </location>
</feature>
<feature type="compositionally biased region" description="Basic and acidic residues" evidence="2">
    <location>
        <begin position="395"/>
        <end position="411"/>
    </location>
</feature>
<evidence type="ECO:0000313" key="3">
    <source>
        <dbReference type="EMBL" id="CDJ64846.1"/>
    </source>
</evidence>
<dbReference type="GeneID" id="25478729"/>
<dbReference type="VEuPathDB" id="ToxoDB:ENH_00086020"/>
<feature type="region of interest" description="Disordered" evidence="2">
    <location>
        <begin position="1173"/>
        <end position="1367"/>
    </location>
</feature>
<accession>U6MLF2</accession>
<feature type="region of interest" description="Disordered" evidence="2">
    <location>
        <begin position="209"/>
        <end position="574"/>
    </location>
</feature>
<protein>
    <submittedName>
        <fullName evidence="3">Uncharacterized protein</fullName>
    </submittedName>
</protein>
<feature type="compositionally biased region" description="Basic and acidic residues" evidence="2">
    <location>
        <begin position="477"/>
        <end position="508"/>
    </location>
</feature>
<feature type="region of interest" description="Disordered" evidence="2">
    <location>
        <begin position="47"/>
        <end position="120"/>
    </location>
</feature>
<evidence type="ECO:0000256" key="1">
    <source>
        <dbReference type="SAM" id="Coils"/>
    </source>
</evidence>
<feature type="region of interest" description="Disordered" evidence="2">
    <location>
        <begin position="755"/>
        <end position="788"/>
    </location>
</feature>
<feature type="compositionally biased region" description="Polar residues" evidence="2">
    <location>
        <begin position="1245"/>
        <end position="1257"/>
    </location>
</feature>
<dbReference type="EMBL" id="HG723020">
    <property type="protein sequence ID" value="CDJ64846.1"/>
    <property type="molecule type" value="Genomic_DNA"/>
</dbReference>
<dbReference type="RefSeq" id="XP_013433313.1">
    <property type="nucleotide sequence ID" value="XM_013577859.1"/>
</dbReference>
<name>U6MLF2_9EIME</name>
<feature type="compositionally biased region" description="Low complexity" evidence="2">
    <location>
        <begin position="87"/>
        <end position="110"/>
    </location>
</feature>
<feature type="compositionally biased region" description="Polar residues" evidence="2">
    <location>
        <begin position="1221"/>
        <end position="1232"/>
    </location>
</feature>
<feature type="region of interest" description="Disordered" evidence="2">
    <location>
        <begin position="939"/>
        <end position="964"/>
    </location>
</feature>
<evidence type="ECO:0000256" key="2">
    <source>
        <dbReference type="SAM" id="MobiDB-lite"/>
    </source>
</evidence>
<feature type="compositionally biased region" description="Basic and acidic residues" evidence="2">
    <location>
        <begin position="759"/>
        <end position="769"/>
    </location>
</feature>